<comment type="caution">
    <text evidence="1">The sequence shown here is derived from an EMBL/GenBank/DDBJ whole genome shotgun (WGS) entry which is preliminary data.</text>
</comment>
<gene>
    <name evidence="1" type="ORF">Pint_19884</name>
</gene>
<evidence type="ECO:0000313" key="2">
    <source>
        <dbReference type="Proteomes" id="UP001163603"/>
    </source>
</evidence>
<proteinExistence type="predicted"/>
<reference evidence="2" key="1">
    <citation type="journal article" date="2023" name="G3 (Bethesda)">
        <title>Genome assembly and association tests identify interacting loci associated with vigor, precocity, and sex in interspecific pistachio rootstocks.</title>
        <authorList>
            <person name="Palmer W."/>
            <person name="Jacygrad E."/>
            <person name="Sagayaradj S."/>
            <person name="Cavanaugh K."/>
            <person name="Han R."/>
            <person name="Bertier L."/>
            <person name="Beede B."/>
            <person name="Kafkas S."/>
            <person name="Golino D."/>
            <person name="Preece J."/>
            <person name="Michelmore R."/>
        </authorList>
    </citation>
    <scope>NUCLEOTIDE SEQUENCE [LARGE SCALE GENOMIC DNA]</scope>
</reference>
<dbReference type="Proteomes" id="UP001163603">
    <property type="component" value="Chromosome 13"/>
</dbReference>
<protein>
    <submittedName>
        <fullName evidence="1">Uncharacterized protein</fullName>
    </submittedName>
</protein>
<evidence type="ECO:0000313" key="1">
    <source>
        <dbReference type="EMBL" id="KAJ0014427.1"/>
    </source>
</evidence>
<accession>A0ACC0XCM8</accession>
<dbReference type="EMBL" id="CM047748">
    <property type="protein sequence ID" value="KAJ0014427.1"/>
    <property type="molecule type" value="Genomic_DNA"/>
</dbReference>
<organism evidence="1 2">
    <name type="scientific">Pistacia integerrima</name>
    <dbReference type="NCBI Taxonomy" id="434235"/>
    <lineage>
        <taxon>Eukaryota</taxon>
        <taxon>Viridiplantae</taxon>
        <taxon>Streptophyta</taxon>
        <taxon>Embryophyta</taxon>
        <taxon>Tracheophyta</taxon>
        <taxon>Spermatophyta</taxon>
        <taxon>Magnoliopsida</taxon>
        <taxon>eudicotyledons</taxon>
        <taxon>Gunneridae</taxon>
        <taxon>Pentapetalae</taxon>
        <taxon>rosids</taxon>
        <taxon>malvids</taxon>
        <taxon>Sapindales</taxon>
        <taxon>Anacardiaceae</taxon>
        <taxon>Pistacia</taxon>
    </lineage>
</organism>
<keyword evidence="2" id="KW-1185">Reference proteome</keyword>
<sequence>MEGMEAGSWQNATELLVDVADHGEDTGLIVAAKDDDLDSFSTRVFTLFDNILCCFTFFLLNPFLFLSWVENTATLLGIFAIVVGDAVAIVVLAAYRSMQQGKTPLTEGINQQIFTIHWPNPLWIHTADPVELSFAFR</sequence>
<name>A0ACC0XCM8_9ROSI</name>